<keyword evidence="1" id="KW-1133">Transmembrane helix</keyword>
<comment type="caution">
    <text evidence="2">The sequence shown here is derived from an EMBL/GenBank/DDBJ whole genome shotgun (WGS) entry which is preliminary data.</text>
</comment>
<evidence type="ECO:0008006" key="4">
    <source>
        <dbReference type="Google" id="ProtNLM"/>
    </source>
</evidence>
<gene>
    <name evidence="2" type="ORF">GAK31_00293</name>
</gene>
<protein>
    <recommendedName>
        <fullName evidence="4">DUF998 domain-containing protein</fullName>
    </recommendedName>
</protein>
<dbReference type="Pfam" id="PF06197">
    <property type="entry name" value="DUF998"/>
    <property type="match status" value="1"/>
</dbReference>
<feature type="transmembrane region" description="Helical" evidence="1">
    <location>
        <begin position="127"/>
        <end position="148"/>
    </location>
</feature>
<name>A0A7V8FJA3_STEMA</name>
<keyword evidence="1" id="KW-0812">Transmembrane</keyword>
<evidence type="ECO:0000313" key="3">
    <source>
        <dbReference type="Proteomes" id="UP000487117"/>
    </source>
</evidence>
<organism evidence="2 3">
    <name type="scientific">Stenotrophomonas maltophilia</name>
    <name type="common">Pseudomonas maltophilia</name>
    <name type="synonym">Xanthomonas maltophilia</name>
    <dbReference type="NCBI Taxonomy" id="40324"/>
    <lineage>
        <taxon>Bacteria</taxon>
        <taxon>Pseudomonadati</taxon>
        <taxon>Pseudomonadota</taxon>
        <taxon>Gammaproteobacteria</taxon>
        <taxon>Lysobacterales</taxon>
        <taxon>Lysobacteraceae</taxon>
        <taxon>Stenotrophomonas</taxon>
        <taxon>Stenotrophomonas maltophilia group</taxon>
    </lineage>
</organism>
<accession>A0A7V8FJA3</accession>
<feature type="transmembrane region" description="Helical" evidence="1">
    <location>
        <begin position="57"/>
        <end position="78"/>
    </location>
</feature>
<feature type="transmembrane region" description="Helical" evidence="1">
    <location>
        <begin position="155"/>
        <end position="172"/>
    </location>
</feature>
<evidence type="ECO:0000256" key="1">
    <source>
        <dbReference type="SAM" id="Phobius"/>
    </source>
</evidence>
<dbReference type="EMBL" id="WNDS01000001">
    <property type="protein sequence ID" value="KAF1017034.1"/>
    <property type="molecule type" value="Genomic_DNA"/>
</dbReference>
<feature type="transmembrane region" description="Helical" evidence="1">
    <location>
        <begin position="12"/>
        <end position="31"/>
    </location>
</feature>
<proteinExistence type="predicted"/>
<dbReference type="AlphaFoldDB" id="A0A7V8FJA3"/>
<dbReference type="InterPro" id="IPR009339">
    <property type="entry name" value="DUF998"/>
</dbReference>
<dbReference type="Proteomes" id="UP000487117">
    <property type="component" value="Unassembled WGS sequence"/>
</dbReference>
<keyword evidence="1" id="KW-0472">Membrane</keyword>
<reference evidence="3" key="1">
    <citation type="journal article" date="2020" name="MBio">
        <title>Horizontal gene transfer to a defensive symbiont with a reduced genome amongst a multipartite beetle microbiome.</title>
        <authorList>
            <person name="Waterworth S.C."/>
            <person name="Florez L.V."/>
            <person name="Rees E.R."/>
            <person name="Hertweck C."/>
            <person name="Kaltenpoth M."/>
            <person name="Kwan J.C."/>
        </authorList>
    </citation>
    <scope>NUCLEOTIDE SEQUENCE [LARGE SCALE GENOMIC DNA]</scope>
</reference>
<evidence type="ECO:0000313" key="2">
    <source>
        <dbReference type="EMBL" id="KAF1017034.1"/>
    </source>
</evidence>
<feature type="transmembrane region" description="Helical" evidence="1">
    <location>
        <begin position="85"/>
        <end position="107"/>
    </location>
</feature>
<sequence length="214" mass="22583">MPAHLSIRHRSAFLATAASYLWLLLTVWMAGSRQPGYSHVAQYISELGSRTAAHGSWVSLLGLLPAGVLLLMACLLAWPRIPRAVAASLGLLCVTWYALGLLLGGLFPCDSSCHPAEPSVSQIVHNLVGGTGYPAIIAAAFLLGSVALRRWRTRVVGVLALLFGALSLPLLLWLDPGFAAVGLAQRLIELFAACWLLPMMWSFGGNAAGAADGA</sequence>